<dbReference type="Pfam" id="PF00037">
    <property type="entry name" value="Fer4"/>
    <property type="match status" value="1"/>
</dbReference>
<keyword evidence="3" id="KW-0479">Metal-binding</keyword>
<keyword evidence="4" id="KW-0249">Electron transport</keyword>
<dbReference type="InterPro" id="IPR017896">
    <property type="entry name" value="4Fe4S_Fe-S-bd"/>
</dbReference>
<protein>
    <submittedName>
        <fullName evidence="8">4Fe-4S dicluster domain-containing protein</fullName>
    </submittedName>
</protein>
<sequence length="156" mass="17135">MKQLVVKPEKCIGCRTCELVCSFGHYQQFNPRLANITVLEYEAATLAVPVVCQQCEDASCMKVCPVKAIRRDENGACVINYDKCIGCKMCRSACPLGNMSYSTIVKKVFKCDLCGGDPKCVKYCPGGALSFEDPDLRDVRKKWTADKIVAAMGTEG</sequence>
<dbReference type="CDD" id="cd10550">
    <property type="entry name" value="DMSOR_beta_like"/>
    <property type="match status" value="1"/>
</dbReference>
<feature type="domain" description="4Fe-4S ferredoxin-type" evidence="7">
    <location>
        <begin position="75"/>
        <end position="104"/>
    </location>
</feature>
<evidence type="ECO:0000256" key="4">
    <source>
        <dbReference type="ARBA" id="ARBA00022982"/>
    </source>
</evidence>
<dbReference type="EMBL" id="DWXO01000081">
    <property type="protein sequence ID" value="HJB81031.1"/>
    <property type="molecule type" value="Genomic_DNA"/>
</dbReference>
<evidence type="ECO:0000256" key="6">
    <source>
        <dbReference type="ARBA" id="ARBA00023014"/>
    </source>
</evidence>
<gene>
    <name evidence="8" type="ORF">H9712_08595</name>
</gene>
<feature type="domain" description="4Fe-4S ferredoxin-type" evidence="7">
    <location>
        <begin position="2"/>
        <end position="32"/>
    </location>
</feature>
<dbReference type="SUPFAM" id="SSF54862">
    <property type="entry name" value="4Fe-4S ferredoxins"/>
    <property type="match status" value="1"/>
</dbReference>
<evidence type="ECO:0000256" key="5">
    <source>
        <dbReference type="ARBA" id="ARBA00023004"/>
    </source>
</evidence>
<keyword evidence="6" id="KW-0411">Iron-sulfur</keyword>
<keyword evidence="2" id="KW-0004">4Fe-4S</keyword>
<proteinExistence type="predicted"/>
<keyword evidence="1" id="KW-0813">Transport</keyword>
<keyword evidence="5" id="KW-0408">Iron</keyword>
<evidence type="ECO:0000256" key="2">
    <source>
        <dbReference type="ARBA" id="ARBA00022485"/>
    </source>
</evidence>
<reference evidence="8" key="1">
    <citation type="journal article" date="2021" name="PeerJ">
        <title>Extensive microbial diversity within the chicken gut microbiome revealed by metagenomics and culture.</title>
        <authorList>
            <person name="Gilroy R."/>
            <person name="Ravi A."/>
            <person name="Getino M."/>
            <person name="Pursley I."/>
            <person name="Horton D.L."/>
            <person name="Alikhan N.F."/>
            <person name="Baker D."/>
            <person name="Gharbi K."/>
            <person name="Hall N."/>
            <person name="Watson M."/>
            <person name="Adriaenssens E.M."/>
            <person name="Foster-Nyarko E."/>
            <person name="Jarju S."/>
            <person name="Secka A."/>
            <person name="Antonio M."/>
            <person name="Oren A."/>
            <person name="Chaudhuri R.R."/>
            <person name="La Ragione R."/>
            <person name="Hildebrand F."/>
            <person name="Pallen M.J."/>
        </authorList>
    </citation>
    <scope>NUCLEOTIDE SEQUENCE</scope>
    <source>
        <strain evidence="8">CHK192-8294</strain>
    </source>
</reference>
<dbReference type="InterPro" id="IPR050294">
    <property type="entry name" value="RnfB_subfamily"/>
</dbReference>
<dbReference type="GO" id="GO:0051539">
    <property type="term" value="F:4 iron, 4 sulfur cluster binding"/>
    <property type="evidence" value="ECO:0007669"/>
    <property type="project" value="UniProtKB-KW"/>
</dbReference>
<dbReference type="AlphaFoldDB" id="A0A9D2MNN5"/>
<dbReference type="PANTHER" id="PTHR42859:SF10">
    <property type="entry name" value="DIMETHYLSULFOXIDE REDUCTASE CHAIN B"/>
    <property type="match status" value="1"/>
</dbReference>
<dbReference type="PROSITE" id="PS00198">
    <property type="entry name" value="4FE4S_FER_1"/>
    <property type="match status" value="1"/>
</dbReference>
<dbReference type="Pfam" id="PF13247">
    <property type="entry name" value="Fer4_11"/>
    <property type="match status" value="1"/>
</dbReference>
<evidence type="ECO:0000256" key="3">
    <source>
        <dbReference type="ARBA" id="ARBA00022723"/>
    </source>
</evidence>
<dbReference type="PANTHER" id="PTHR42859">
    <property type="entry name" value="OXIDOREDUCTASE"/>
    <property type="match status" value="1"/>
</dbReference>
<evidence type="ECO:0000313" key="8">
    <source>
        <dbReference type="EMBL" id="HJB81031.1"/>
    </source>
</evidence>
<feature type="domain" description="4Fe-4S ferredoxin-type" evidence="7">
    <location>
        <begin position="42"/>
        <end position="74"/>
    </location>
</feature>
<dbReference type="Proteomes" id="UP000823921">
    <property type="component" value="Unassembled WGS sequence"/>
</dbReference>
<accession>A0A9D2MNN5</accession>
<name>A0A9D2MNN5_9FIRM</name>
<dbReference type="GO" id="GO:0046872">
    <property type="term" value="F:metal ion binding"/>
    <property type="evidence" value="ECO:0007669"/>
    <property type="project" value="UniProtKB-KW"/>
</dbReference>
<evidence type="ECO:0000313" key="9">
    <source>
        <dbReference type="Proteomes" id="UP000823921"/>
    </source>
</evidence>
<dbReference type="PROSITE" id="PS51379">
    <property type="entry name" value="4FE4S_FER_2"/>
    <property type="match status" value="3"/>
</dbReference>
<evidence type="ECO:0000256" key="1">
    <source>
        <dbReference type="ARBA" id="ARBA00022448"/>
    </source>
</evidence>
<comment type="caution">
    <text evidence="8">The sequence shown here is derived from an EMBL/GenBank/DDBJ whole genome shotgun (WGS) entry which is preliminary data.</text>
</comment>
<evidence type="ECO:0000259" key="7">
    <source>
        <dbReference type="PROSITE" id="PS51379"/>
    </source>
</evidence>
<dbReference type="InterPro" id="IPR017900">
    <property type="entry name" value="4Fe4S_Fe_S_CS"/>
</dbReference>
<reference evidence="8" key="2">
    <citation type="submission" date="2021-04" db="EMBL/GenBank/DDBJ databases">
        <authorList>
            <person name="Gilroy R."/>
        </authorList>
    </citation>
    <scope>NUCLEOTIDE SEQUENCE</scope>
    <source>
        <strain evidence="8">CHK192-8294</strain>
    </source>
</reference>
<organism evidence="8 9">
    <name type="scientific">Candidatus Flavonifractor intestinigallinarum</name>
    <dbReference type="NCBI Taxonomy" id="2838586"/>
    <lineage>
        <taxon>Bacteria</taxon>
        <taxon>Bacillati</taxon>
        <taxon>Bacillota</taxon>
        <taxon>Clostridia</taxon>
        <taxon>Eubacteriales</taxon>
        <taxon>Oscillospiraceae</taxon>
        <taxon>Flavonifractor</taxon>
    </lineage>
</organism>
<dbReference type="Gene3D" id="3.30.70.20">
    <property type="match status" value="2"/>
</dbReference>